<reference evidence="2 3" key="1">
    <citation type="submission" date="2017-06" db="EMBL/GenBank/DDBJ databases">
        <title>Novel microbial phyla capable of carbon fixation and sulfur reduction in deep-sea sediments.</title>
        <authorList>
            <person name="Huang J."/>
            <person name="Baker B."/>
            <person name="Wang Y."/>
        </authorList>
    </citation>
    <scope>NUCLEOTIDE SEQUENCE [LARGE SCALE GENOMIC DNA]</scope>
    <source>
        <strain evidence="2">B3_LCP</strain>
    </source>
</reference>
<dbReference type="PROSITE" id="PS51257">
    <property type="entry name" value="PROKAR_LIPOPROTEIN"/>
    <property type="match status" value="1"/>
</dbReference>
<comment type="caution">
    <text evidence="2">The sequence shown here is derived from an EMBL/GenBank/DDBJ whole genome shotgun (WGS) entry which is preliminary data.</text>
</comment>
<dbReference type="Pfam" id="PF04390">
    <property type="entry name" value="LptE"/>
    <property type="match status" value="1"/>
</dbReference>
<dbReference type="EMBL" id="NJBN01000002">
    <property type="protein sequence ID" value="TKJ41740.1"/>
    <property type="molecule type" value="Genomic_DNA"/>
</dbReference>
<dbReference type="InterPro" id="IPR007485">
    <property type="entry name" value="LPS_assembly_LptE"/>
</dbReference>
<accession>A0A532V3E6</accession>
<gene>
    <name evidence="2" type="ORF">CEE37_04000</name>
</gene>
<protein>
    <submittedName>
        <fullName evidence="2">Uncharacterized protein</fullName>
    </submittedName>
</protein>
<dbReference type="GO" id="GO:0019867">
    <property type="term" value="C:outer membrane"/>
    <property type="evidence" value="ECO:0007669"/>
    <property type="project" value="InterPro"/>
</dbReference>
<feature type="transmembrane region" description="Helical" evidence="1">
    <location>
        <begin position="12"/>
        <end position="34"/>
    </location>
</feature>
<sequence>MKTEHHVRYRTVSLIVMIALLAIFTFGGCFRYSFSGAMTGDIKTLAIPLFDNRTAEYGVVESITDELILKFQQDNTLMIVDEGEADAVLFGTLIRVIDEPYTYSGEEEASSYSVGEYKLTLVVHIDYFNRRKDENIWSQEVKAWGTYDHSTGAPEERDAGFSSAIVKLSEDVLNLTVSGW</sequence>
<dbReference type="GO" id="GO:0043165">
    <property type="term" value="P:Gram-negative-bacterium-type cell outer membrane assembly"/>
    <property type="evidence" value="ECO:0007669"/>
    <property type="project" value="InterPro"/>
</dbReference>
<dbReference type="AlphaFoldDB" id="A0A532V3E6"/>
<name>A0A532V3E6_UNCL8</name>
<organism evidence="2 3">
    <name type="scientific">candidate division LCP-89 bacterium B3_LCP</name>
    <dbReference type="NCBI Taxonomy" id="2012998"/>
    <lineage>
        <taxon>Bacteria</taxon>
        <taxon>Pseudomonadati</taxon>
        <taxon>Bacteria division LCP-89</taxon>
    </lineage>
</organism>
<keyword evidence="1" id="KW-1133">Transmembrane helix</keyword>
<keyword evidence="1" id="KW-0812">Transmembrane</keyword>
<proteinExistence type="predicted"/>
<evidence type="ECO:0000256" key="1">
    <source>
        <dbReference type="SAM" id="Phobius"/>
    </source>
</evidence>
<evidence type="ECO:0000313" key="2">
    <source>
        <dbReference type="EMBL" id="TKJ41740.1"/>
    </source>
</evidence>
<dbReference type="Proteomes" id="UP000319619">
    <property type="component" value="Unassembled WGS sequence"/>
</dbReference>
<keyword evidence="1" id="KW-0472">Membrane</keyword>
<evidence type="ECO:0000313" key="3">
    <source>
        <dbReference type="Proteomes" id="UP000319619"/>
    </source>
</evidence>